<accession>A0A502IRB4</accession>
<protein>
    <submittedName>
        <fullName evidence="1">Uncharacterized protein</fullName>
    </submittedName>
</protein>
<sequence>MENGKQVELITEEVPVVFSAMFDLQTSGGQSDYRVIPDTVLLEGLYQPELSKEKEELLKQWTEMQNRLKRWEMERTMWQEQIKECQHMVAMTESQIGEIKKQWEMVQLHSEKWRQKVEEVVLQWNKEREQIYQIVLAIKKEWEASRG</sequence>
<evidence type="ECO:0000313" key="2">
    <source>
        <dbReference type="Proteomes" id="UP000319432"/>
    </source>
</evidence>
<reference evidence="1 2" key="1">
    <citation type="submission" date="2018-11" db="EMBL/GenBank/DDBJ databases">
        <title>Phylogenetic determinants of toxin gene distribution in genomes of Brevibacillus laterosporus.</title>
        <authorList>
            <person name="Glare T.R."/>
            <person name="Durrant A."/>
            <person name="Berry C."/>
            <person name="Palma L."/>
            <person name="Ormskirk M."/>
            <person name="Cox M.O."/>
        </authorList>
    </citation>
    <scope>NUCLEOTIDE SEQUENCE [LARGE SCALE GENOMIC DNA]</scope>
    <source>
        <strain evidence="1 2">1821L</strain>
    </source>
</reference>
<evidence type="ECO:0000313" key="1">
    <source>
        <dbReference type="EMBL" id="QDX93873.1"/>
    </source>
</evidence>
<dbReference type="EMBL" id="CP033464">
    <property type="protein sequence ID" value="QDX93873.1"/>
    <property type="molecule type" value="Genomic_DNA"/>
</dbReference>
<gene>
    <name evidence="1" type="ORF">EEL30_17170</name>
</gene>
<proteinExistence type="predicted"/>
<organism evidence="1 2">
    <name type="scientific">Brevibacillus laterosporus</name>
    <name type="common">Bacillus laterosporus</name>
    <dbReference type="NCBI Taxonomy" id="1465"/>
    <lineage>
        <taxon>Bacteria</taxon>
        <taxon>Bacillati</taxon>
        <taxon>Bacillota</taxon>
        <taxon>Bacilli</taxon>
        <taxon>Bacillales</taxon>
        <taxon>Paenibacillaceae</taxon>
        <taxon>Brevibacillus</taxon>
    </lineage>
</organism>
<dbReference type="AlphaFoldDB" id="A0A502IRB4"/>
<name>A0A502IRB4_BRELA</name>
<keyword evidence="2" id="KW-1185">Reference proteome</keyword>
<dbReference type="OrthoDB" id="2473144at2"/>
<dbReference type="Proteomes" id="UP000319432">
    <property type="component" value="Chromosome"/>
</dbReference>